<reference evidence="2" key="1">
    <citation type="journal article" date="2013" name="Nature">
        <title>Draft genome of the wheat A-genome progenitor Triticum urartu.</title>
        <authorList>
            <person name="Ling H.Q."/>
            <person name="Zhao S."/>
            <person name="Liu D."/>
            <person name="Wang J."/>
            <person name="Sun H."/>
            <person name="Zhang C."/>
            <person name="Fan H."/>
            <person name="Li D."/>
            <person name="Dong L."/>
            <person name="Tao Y."/>
            <person name="Gao C."/>
            <person name="Wu H."/>
            <person name="Li Y."/>
            <person name="Cui Y."/>
            <person name="Guo X."/>
            <person name="Zheng S."/>
            <person name="Wang B."/>
            <person name="Yu K."/>
            <person name="Liang Q."/>
            <person name="Yang W."/>
            <person name="Lou X."/>
            <person name="Chen J."/>
            <person name="Feng M."/>
            <person name="Jian J."/>
            <person name="Zhang X."/>
            <person name="Luo G."/>
            <person name="Jiang Y."/>
            <person name="Liu J."/>
            <person name="Wang Z."/>
            <person name="Sha Y."/>
            <person name="Zhang B."/>
            <person name="Wu H."/>
            <person name="Tang D."/>
            <person name="Shen Q."/>
            <person name="Xue P."/>
            <person name="Zou S."/>
            <person name="Wang X."/>
            <person name="Liu X."/>
            <person name="Wang F."/>
            <person name="Yang Y."/>
            <person name="An X."/>
            <person name="Dong Z."/>
            <person name="Zhang K."/>
            <person name="Zhang X."/>
            <person name="Luo M.C."/>
            <person name="Dvorak J."/>
            <person name="Tong Y."/>
            <person name="Wang J."/>
            <person name="Yang H."/>
            <person name="Li Z."/>
            <person name="Wang D."/>
            <person name="Zhang A."/>
            <person name="Wang J."/>
        </authorList>
    </citation>
    <scope>NUCLEOTIDE SEQUENCE</scope>
</reference>
<evidence type="ECO:0000256" key="1">
    <source>
        <dbReference type="SAM" id="MobiDB-lite"/>
    </source>
</evidence>
<sequence>MGEAGEEVMVDALLPEHVDWEQEGKVDVRAEAHAMVQDVVEARLFEEVTATGSMDRQTRQTKSIDRLIQQRRKRQKGRPADGLKLQLQVFYLLSFGFLRKNLASNDSTDERDVDHLCCSEM</sequence>
<feature type="region of interest" description="Disordered" evidence="1">
    <location>
        <begin position="51"/>
        <end position="80"/>
    </location>
</feature>
<accession>M7YLN5</accession>
<evidence type="ECO:0000313" key="2">
    <source>
        <dbReference type="EMBL" id="EMS47806.1"/>
    </source>
</evidence>
<protein>
    <submittedName>
        <fullName evidence="2">Uncharacterized protein</fullName>
    </submittedName>
</protein>
<dbReference type="AlphaFoldDB" id="M7YLN5"/>
<feature type="compositionally biased region" description="Basic and acidic residues" evidence="1">
    <location>
        <begin position="56"/>
        <end position="65"/>
    </location>
</feature>
<organism evidence="2">
    <name type="scientific">Triticum urartu</name>
    <name type="common">Red wild einkorn</name>
    <name type="synonym">Crithodium urartu</name>
    <dbReference type="NCBI Taxonomy" id="4572"/>
    <lineage>
        <taxon>Eukaryota</taxon>
        <taxon>Viridiplantae</taxon>
        <taxon>Streptophyta</taxon>
        <taxon>Embryophyta</taxon>
        <taxon>Tracheophyta</taxon>
        <taxon>Spermatophyta</taxon>
        <taxon>Magnoliopsida</taxon>
        <taxon>Liliopsida</taxon>
        <taxon>Poales</taxon>
        <taxon>Poaceae</taxon>
        <taxon>BOP clade</taxon>
        <taxon>Pooideae</taxon>
        <taxon>Triticodae</taxon>
        <taxon>Triticeae</taxon>
        <taxon>Triticinae</taxon>
        <taxon>Triticum</taxon>
    </lineage>
</organism>
<gene>
    <name evidence="2" type="ORF">TRIUR3_34489</name>
</gene>
<dbReference type="EMBL" id="KD255568">
    <property type="protein sequence ID" value="EMS47806.1"/>
    <property type="molecule type" value="Genomic_DNA"/>
</dbReference>
<dbReference type="OMA" id="DHLCCSE"/>
<name>M7YLN5_TRIUA</name>
<proteinExistence type="predicted"/>